<dbReference type="Pfam" id="PF13041">
    <property type="entry name" value="PPR_2"/>
    <property type="match status" value="1"/>
</dbReference>
<name>A0AAD9XDW3_9ROSI</name>
<dbReference type="PROSITE" id="PS51375">
    <property type="entry name" value="PPR"/>
    <property type="match status" value="2"/>
</dbReference>
<dbReference type="Pfam" id="PF12854">
    <property type="entry name" value="PPR_1"/>
    <property type="match status" value="1"/>
</dbReference>
<evidence type="ECO:0008006" key="6">
    <source>
        <dbReference type="Google" id="ProtNLM"/>
    </source>
</evidence>
<comment type="caution">
    <text evidence="4">The sequence shown here is derived from an EMBL/GenBank/DDBJ whole genome shotgun (WGS) entry which is preliminary data.</text>
</comment>
<dbReference type="PANTHER" id="PTHR47933">
    <property type="entry name" value="PENTATRICOPEPTIDE REPEAT-CONTAINING PROTEIN 1, MITOCHONDRIAL"/>
    <property type="match status" value="1"/>
</dbReference>
<protein>
    <recommendedName>
        <fullName evidence="6">Pentatricopeptide repeat-containing protein</fullName>
    </recommendedName>
</protein>
<evidence type="ECO:0000256" key="2">
    <source>
        <dbReference type="ARBA" id="ARBA00022737"/>
    </source>
</evidence>
<dbReference type="InterPro" id="IPR011990">
    <property type="entry name" value="TPR-like_helical_dom_sf"/>
</dbReference>
<feature type="repeat" description="PPR" evidence="3">
    <location>
        <begin position="86"/>
        <end position="120"/>
    </location>
</feature>
<dbReference type="Proteomes" id="UP001280121">
    <property type="component" value="Unassembled WGS sequence"/>
</dbReference>
<dbReference type="PANTHER" id="PTHR47933:SF23">
    <property type="entry name" value="OS02G0468500 PROTEIN"/>
    <property type="match status" value="1"/>
</dbReference>
<dbReference type="Gene3D" id="1.25.40.10">
    <property type="entry name" value="Tetratricopeptide repeat domain"/>
    <property type="match status" value="2"/>
</dbReference>
<keyword evidence="5" id="KW-1185">Reference proteome</keyword>
<dbReference type="NCBIfam" id="TIGR00756">
    <property type="entry name" value="PPR"/>
    <property type="match status" value="2"/>
</dbReference>
<sequence>MFYAIQPIVCEKPSLEAINTCLNLLIDSNQVDLARNFLMYTNEHLKLKPNSCIFSILVKHHCKKGNFEYAFEVVREMKKSKTSYPNLVTYSTLMDCLYGSGRFKKTIKLFEEIVLKDQISCDALTYNVLIDGFCDGAKLTGP</sequence>
<feature type="repeat" description="PPR" evidence="3">
    <location>
        <begin position="50"/>
        <end position="84"/>
    </location>
</feature>
<dbReference type="GO" id="GO:0003729">
    <property type="term" value="F:mRNA binding"/>
    <property type="evidence" value="ECO:0007669"/>
    <property type="project" value="TreeGrafter"/>
</dbReference>
<dbReference type="AlphaFoldDB" id="A0AAD9XDW3"/>
<dbReference type="InterPro" id="IPR051240">
    <property type="entry name" value="Mito_RNA-Proc/Resp"/>
</dbReference>
<accession>A0AAD9XDW3</accession>
<proteinExistence type="inferred from homology"/>
<gene>
    <name evidence="4" type="ORF">Ddye_010539</name>
</gene>
<evidence type="ECO:0000256" key="3">
    <source>
        <dbReference type="PROSITE-ProRule" id="PRU00708"/>
    </source>
</evidence>
<dbReference type="EMBL" id="JANJYI010000003">
    <property type="protein sequence ID" value="KAK2657487.1"/>
    <property type="molecule type" value="Genomic_DNA"/>
</dbReference>
<evidence type="ECO:0000256" key="1">
    <source>
        <dbReference type="ARBA" id="ARBA00007626"/>
    </source>
</evidence>
<reference evidence="4" key="1">
    <citation type="journal article" date="2023" name="Plant J.">
        <title>Genome sequences and population genomics provide insights into the demographic history, inbreeding, and mutation load of two 'living fossil' tree species of Dipteronia.</title>
        <authorList>
            <person name="Feng Y."/>
            <person name="Comes H.P."/>
            <person name="Chen J."/>
            <person name="Zhu S."/>
            <person name="Lu R."/>
            <person name="Zhang X."/>
            <person name="Li P."/>
            <person name="Qiu J."/>
            <person name="Olsen K.M."/>
            <person name="Qiu Y."/>
        </authorList>
    </citation>
    <scope>NUCLEOTIDE SEQUENCE</scope>
    <source>
        <strain evidence="4">KIB01</strain>
    </source>
</reference>
<organism evidence="4 5">
    <name type="scientific">Dipteronia dyeriana</name>
    <dbReference type="NCBI Taxonomy" id="168575"/>
    <lineage>
        <taxon>Eukaryota</taxon>
        <taxon>Viridiplantae</taxon>
        <taxon>Streptophyta</taxon>
        <taxon>Embryophyta</taxon>
        <taxon>Tracheophyta</taxon>
        <taxon>Spermatophyta</taxon>
        <taxon>Magnoliopsida</taxon>
        <taxon>eudicotyledons</taxon>
        <taxon>Gunneridae</taxon>
        <taxon>Pentapetalae</taxon>
        <taxon>rosids</taxon>
        <taxon>malvids</taxon>
        <taxon>Sapindales</taxon>
        <taxon>Sapindaceae</taxon>
        <taxon>Hippocastanoideae</taxon>
        <taxon>Acereae</taxon>
        <taxon>Dipteronia</taxon>
    </lineage>
</organism>
<dbReference type="InterPro" id="IPR002885">
    <property type="entry name" value="PPR_rpt"/>
</dbReference>
<evidence type="ECO:0000313" key="5">
    <source>
        <dbReference type="Proteomes" id="UP001280121"/>
    </source>
</evidence>
<keyword evidence="2" id="KW-0677">Repeat</keyword>
<comment type="similarity">
    <text evidence="1">Belongs to the PPR family. P subfamily.</text>
</comment>
<evidence type="ECO:0000313" key="4">
    <source>
        <dbReference type="EMBL" id="KAK2657487.1"/>
    </source>
</evidence>